<dbReference type="PANTHER" id="PTHR34512:SF30">
    <property type="entry name" value="OUTER MEMBRANE PROTEIN ASSEMBLY FACTOR BAMB"/>
    <property type="match status" value="1"/>
</dbReference>
<proteinExistence type="predicted"/>
<protein>
    <submittedName>
        <fullName evidence="3">PQQ-binding-like beta-propeller repeat protein</fullName>
    </submittedName>
</protein>
<organism evidence="3 4">
    <name type="scientific">Chitinophaga defluvii</name>
    <dbReference type="NCBI Taxonomy" id="3163343"/>
    <lineage>
        <taxon>Bacteria</taxon>
        <taxon>Pseudomonadati</taxon>
        <taxon>Bacteroidota</taxon>
        <taxon>Chitinophagia</taxon>
        <taxon>Chitinophagales</taxon>
        <taxon>Chitinophagaceae</taxon>
        <taxon>Chitinophaga</taxon>
    </lineage>
</organism>
<accession>A0ABV2TAP0</accession>
<dbReference type="RefSeq" id="WP_354661782.1">
    <property type="nucleotide sequence ID" value="NZ_JBEXAC010000002.1"/>
</dbReference>
<gene>
    <name evidence="3" type="ORF">ABR189_17635</name>
</gene>
<keyword evidence="1" id="KW-0732">Signal</keyword>
<dbReference type="PANTHER" id="PTHR34512">
    <property type="entry name" value="CELL SURFACE PROTEIN"/>
    <property type="match status" value="1"/>
</dbReference>
<name>A0ABV2TAP0_9BACT</name>
<dbReference type="Proteomes" id="UP001549749">
    <property type="component" value="Unassembled WGS sequence"/>
</dbReference>
<dbReference type="SUPFAM" id="SSF50998">
    <property type="entry name" value="Quinoprotein alcohol dehydrogenase-like"/>
    <property type="match status" value="1"/>
</dbReference>
<evidence type="ECO:0000256" key="1">
    <source>
        <dbReference type="SAM" id="SignalP"/>
    </source>
</evidence>
<evidence type="ECO:0000313" key="3">
    <source>
        <dbReference type="EMBL" id="MET6999214.1"/>
    </source>
</evidence>
<dbReference type="SMART" id="SM00564">
    <property type="entry name" value="PQQ"/>
    <property type="match status" value="7"/>
</dbReference>
<dbReference type="InterPro" id="IPR011047">
    <property type="entry name" value="Quinoprotein_ADH-like_sf"/>
</dbReference>
<feature type="chain" id="PRO_5046514579" evidence="1">
    <location>
        <begin position="20"/>
        <end position="411"/>
    </location>
</feature>
<feature type="domain" description="Pyrrolo-quinoline quinone repeat" evidence="2">
    <location>
        <begin position="42"/>
        <end position="132"/>
    </location>
</feature>
<keyword evidence="4" id="KW-1185">Reference proteome</keyword>
<dbReference type="InterPro" id="IPR002372">
    <property type="entry name" value="PQQ_rpt_dom"/>
</dbReference>
<feature type="signal peptide" evidence="1">
    <location>
        <begin position="1"/>
        <end position="19"/>
    </location>
</feature>
<dbReference type="EMBL" id="JBEXAC010000002">
    <property type="protein sequence ID" value="MET6999214.1"/>
    <property type="molecule type" value="Genomic_DNA"/>
</dbReference>
<comment type="caution">
    <text evidence="3">The sequence shown here is derived from an EMBL/GenBank/DDBJ whole genome shotgun (WGS) entry which is preliminary data.</text>
</comment>
<dbReference type="InterPro" id="IPR015943">
    <property type="entry name" value="WD40/YVTN_repeat-like_dom_sf"/>
</dbReference>
<sequence>MKPLFVLALAILCHTVLQAQHLGRTASRNNFTITADVADAPQVKWQFNTQRPIVASPVINGNSLFAGGGDSTLYALDKRTGKELWKYRTGGAVNASVVCDGNAVFFLSADGIFYALDIHRGQLLWQFKTEGEGRTDTWDYFLSSAAIYDGVIYFGSGDCHIYALDARNGQLRWKFKTGGPVHASPTISDNAILIGSYDGFFYALETNGQLRWKFDTIGERYFPAGEIQFHAVAADSSVYFCSRDYNVYALHARTGKGLWVYREPGSWTSVPSLAGNRLLVTTSDTRRVLSFHTGFGDLQWKADATINIFSSITTTPKFGYVGALNGKLYKINLSTGHIRDIFQTVASKIAYNKFYDPATQQLRTNLMETYQQDYIKMYEAYSEMGSILSTPWIENGVLYFGSTDGTIYALQ</sequence>
<reference evidence="3 4" key="1">
    <citation type="submission" date="2024-06" db="EMBL/GenBank/DDBJ databases">
        <title>Chitinophaga defluvii sp. nov., isolated from municipal sewage.</title>
        <authorList>
            <person name="Zhang L."/>
        </authorList>
    </citation>
    <scope>NUCLEOTIDE SEQUENCE [LARGE SCALE GENOMIC DNA]</scope>
    <source>
        <strain evidence="3 4">H8</strain>
    </source>
</reference>
<dbReference type="Gene3D" id="2.130.10.10">
    <property type="entry name" value="YVTN repeat-like/Quinoprotein amine dehydrogenase"/>
    <property type="match status" value="3"/>
</dbReference>
<feature type="domain" description="Pyrrolo-quinoline quinone repeat" evidence="2">
    <location>
        <begin position="207"/>
        <end position="410"/>
    </location>
</feature>
<evidence type="ECO:0000259" key="2">
    <source>
        <dbReference type="Pfam" id="PF13360"/>
    </source>
</evidence>
<dbReference type="Pfam" id="PF13360">
    <property type="entry name" value="PQQ_2"/>
    <property type="match status" value="2"/>
</dbReference>
<dbReference type="InterPro" id="IPR018391">
    <property type="entry name" value="PQQ_b-propeller_rpt"/>
</dbReference>
<evidence type="ECO:0000313" key="4">
    <source>
        <dbReference type="Proteomes" id="UP001549749"/>
    </source>
</evidence>